<dbReference type="InterPro" id="IPR036910">
    <property type="entry name" value="HMG_box_dom_sf"/>
</dbReference>
<dbReference type="EMBL" id="KZ349057">
    <property type="protein sequence ID" value="PIO65386.1"/>
    <property type="molecule type" value="Genomic_DNA"/>
</dbReference>
<evidence type="ECO:0000313" key="2">
    <source>
        <dbReference type="EMBL" id="PIO65386.1"/>
    </source>
</evidence>
<sequence>MTKKKSNGFMYFADSRRAFYEAEAGCNFGSKRLVERAADDWKQMSHTEQEHWKTESKRRQEEQGPPHLPNSFTHHLSRPKQRVMSQLERELIERARERGVDRATARQTLTDKLLWREKGEVIPEHQMSRLGIAMHWMKQTRDAYCRRDTSTMRLDRIMCLEDIITVFRQVNDRSTIDVEEDEQYEQLRDLELSDTILFARAAA</sequence>
<accession>A0A2G9U529</accession>
<evidence type="ECO:0000256" key="1">
    <source>
        <dbReference type="SAM" id="MobiDB-lite"/>
    </source>
</evidence>
<keyword evidence="3" id="KW-1185">Reference proteome</keyword>
<dbReference type="Proteomes" id="UP000230423">
    <property type="component" value="Unassembled WGS sequence"/>
</dbReference>
<dbReference type="SUPFAM" id="SSF47095">
    <property type="entry name" value="HMG-box"/>
    <property type="match status" value="1"/>
</dbReference>
<dbReference type="AlphaFoldDB" id="A0A2G9U529"/>
<gene>
    <name evidence="2" type="ORF">TELCIR_12951</name>
</gene>
<organism evidence="2 3">
    <name type="scientific">Teladorsagia circumcincta</name>
    <name type="common">Brown stomach worm</name>
    <name type="synonym">Ostertagia circumcincta</name>
    <dbReference type="NCBI Taxonomy" id="45464"/>
    <lineage>
        <taxon>Eukaryota</taxon>
        <taxon>Metazoa</taxon>
        <taxon>Ecdysozoa</taxon>
        <taxon>Nematoda</taxon>
        <taxon>Chromadorea</taxon>
        <taxon>Rhabditida</taxon>
        <taxon>Rhabditina</taxon>
        <taxon>Rhabditomorpha</taxon>
        <taxon>Strongyloidea</taxon>
        <taxon>Trichostrongylidae</taxon>
        <taxon>Teladorsagia</taxon>
    </lineage>
</organism>
<feature type="compositionally biased region" description="Basic and acidic residues" evidence="1">
    <location>
        <begin position="41"/>
        <end position="64"/>
    </location>
</feature>
<feature type="region of interest" description="Disordered" evidence="1">
    <location>
        <begin position="41"/>
        <end position="80"/>
    </location>
</feature>
<protein>
    <submittedName>
        <fullName evidence="2">Uncharacterized protein</fullName>
    </submittedName>
</protein>
<dbReference type="Gene3D" id="1.10.30.10">
    <property type="entry name" value="High mobility group box domain"/>
    <property type="match status" value="1"/>
</dbReference>
<evidence type="ECO:0000313" key="3">
    <source>
        <dbReference type="Proteomes" id="UP000230423"/>
    </source>
</evidence>
<proteinExistence type="predicted"/>
<reference evidence="2 3" key="1">
    <citation type="submission" date="2015-09" db="EMBL/GenBank/DDBJ databases">
        <title>Draft genome of the parasitic nematode Teladorsagia circumcincta isolate WARC Sus (inbred).</title>
        <authorList>
            <person name="Mitreva M."/>
        </authorList>
    </citation>
    <scope>NUCLEOTIDE SEQUENCE [LARGE SCALE GENOMIC DNA]</scope>
    <source>
        <strain evidence="2 3">S</strain>
    </source>
</reference>
<name>A0A2G9U529_TELCI</name>
<dbReference type="OrthoDB" id="5791983at2759"/>